<dbReference type="Proteomes" id="UP000218944">
    <property type="component" value="Unassembled WGS sequence"/>
</dbReference>
<evidence type="ECO:0000256" key="1">
    <source>
        <dbReference type="SAM" id="MobiDB-lite"/>
    </source>
</evidence>
<accession>A0A2A2D8X4</accession>
<proteinExistence type="predicted"/>
<dbReference type="RefSeq" id="WP_095581645.1">
    <property type="nucleotide sequence ID" value="NZ_JAJQQQ010000019.1"/>
</dbReference>
<evidence type="ECO:0008006" key="4">
    <source>
        <dbReference type="Google" id="ProtNLM"/>
    </source>
</evidence>
<evidence type="ECO:0000313" key="2">
    <source>
        <dbReference type="EMBL" id="PAU47941.1"/>
    </source>
</evidence>
<evidence type="ECO:0000313" key="3">
    <source>
        <dbReference type="Proteomes" id="UP000218944"/>
    </source>
</evidence>
<comment type="caution">
    <text evidence="2">The sequence shown here is derived from an EMBL/GenBank/DDBJ whole genome shotgun (WGS) entry which is preliminary data.</text>
</comment>
<dbReference type="EMBL" id="NSJV01000312">
    <property type="protein sequence ID" value="PAU47941.1"/>
    <property type="molecule type" value="Genomic_DNA"/>
</dbReference>
<dbReference type="AlphaFoldDB" id="A0A2A2D8X4"/>
<reference evidence="2 3" key="1">
    <citation type="submission" date="2017-08" db="EMBL/GenBank/DDBJ databases">
        <title>Genome sequence of Streptomyces albireticuli NRRL B-1670.</title>
        <authorList>
            <person name="Graham D.E."/>
            <person name="Mahan K.M."/>
            <person name="Klingeman D.M."/>
            <person name="Hettich R.L."/>
            <person name="Parry R.J."/>
            <person name="Spain J.C."/>
        </authorList>
    </citation>
    <scope>NUCLEOTIDE SEQUENCE [LARGE SCALE GENOMIC DNA]</scope>
    <source>
        <strain evidence="2 3">NRRL B-1670</strain>
    </source>
</reference>
<name>A0A2A2D8X4_9ACTN</name>
<feature type="region of interest" description="Disordered" evidence="1">
    <location>
        <begin position="24"/>
        <end position="64"/>
    </location>
</feature>
<gene>
    <name evidence="2" type="ORF">CK936_16035</name>
</gene>
<dbReference type="PROSITE" id="PS51257">
    <property type="entry name" value="PROKAR_LIPOPROTEIN"/>
    <property type="match status" value="1"/>
</dbReference>
<protein>
    <recommendedName>
        <fullName evidence="4">Lipoprotein</fullName>
    </recommendedName>
</protein>
<feature type="compositionally biased region" description="Low complexity" evidence="1">
    <location>
        <begin position="33"/>
        <end position="44"/>
    </location>
</feature>
<organism evidence="2 3">
    <name type="scientific">Streptomyces albireticuli</name>
    <dbReference type="NCBI Taxonomy" id="1940"/>
    <lineage>
        <taxon>Bacteria</taxon>
        <taxon>Bacillati</taxon>
        <taxon>Actinomycetota</taxon>
        <taxon>Actinomycetes</taxon>
        <taxon>Kitasatosporales</taxon>
        <taxon>Streptomycetaceae</taxon>
        <taxon>Streptomyces</taxon>
    </lineage>
</organism>
<sequence length="167" mass="16417">MRKAVQITGAAIIAAVLMTGCGSESKDGGADKPAQSSAPPAEAPKGTGQTPAEDPAKAGGGDVTAAKLAGGWSKGKLTDKSFMILSFSGKTVMLSVAGQACSGTVNDTAKPVALTFNCKDGAEYASATVKSVDAASLTVAWASGKEDTLKKAVSTDGKPAGLPGKIG</sequence>
<keyword evidence="3" id="KW-1185">Reference proteome</keyword>